<keyword evidence="3" id="KW-0378">Hydrolase</keyword>
<dbReference type="Proteomes" id="UP000183940">
    <property type="component" value="Unassembled WGS sequence"/>
</dbReference>
<dbReference type="InterPro" id="IPR045747">
    <property type="entry name" value="CRISPR-assoc_prot_Cas6_N_sf"/>
</dbReference>
<evidence type="ECO:0000313" key="8">
    <source>
        <dbReference type="Proteomes" id="UP000183940"/>
    </source>
</evidence>
<evidence type="ECO:0000259" key="6">
    <source>
        <dbReference type="Pfam" id="PF19308"/>
    </source>
</evidence>
<reference evidence="7" key="1">
    <citation type="submission" date="2016-10" db="EMBL/GenBank/DDBJ databases">
        <title>CRISPR-Cas defence system in Roseofilum reptotaenium: evidence of a bacteriophage-cyanobacterium arms race in the coral black band disease.</title>
        <authorList>
            <person name="Buerger P."/>
            <person name="Wood-Charlson E.M."/>
            <person name="Weynberg K.D."/>
            <person name="Willis B."/>
            <person name="Van Oppen M.J."/>
        </authorList>
    </citation>
    <scope>NUCLEOTIDE SEQUENCE [LARGE SCALE GENOMIC DNA]</scope>
    <source>
        <strain evidence="7">AO1-A</strain>
    </source>
</reference>
<dbReference type="NCBIfam" id="TIGR01877">
    <property type="entry name" value="cas_cas6"/>
    <property type="match status" value="1"/>
</dbReference>
<dbReference type="Pfam" id="PF19308">
    <property type="entry name" value="CRISPR_Cas6_N"/>
    <property type="match status" value="1"/>
</dbReference>
<keyword evidence="4" id="KW-0051">Antiviral defense</keyword>
<dbReference type="Gene3D" id="3.30.70.1890">
    <property type="match status" value="1"/>
</dbReference>
<keyword evidence="2" id="KW-0255">Endonuclease</keyword>
<sequence length="273" mass="30647">MPYSLVLNLVPLSPIPLGYLSGRHLHALFLNLVSSVDRTLGDRLHDSQADKAFTLSPLQTRRHFKTLSYEYQQAIPAQTACWWRISLLDDALFGELTQLWLHLNPNKPWHLGPADLTITSILASPQSTHPWANSCPYAQLYDEASESDNTFRFCIATPMAFRQGKYDTALPSGDRLFASLRQRWNKYSGIEMPELVLDTVFPSFFHIETAIVADKRSKFIGSIGEITFRLLGDTTPTTLKHLNALANYALYCGIGRKTTMGMGMARRIARVGG</sequence>
<name>A0A1L9QX95_9CYAN</name>
<dbReference type="InterPro" id="IPR045648">
    <property type="entry name" value="CRISPR-assoc_Cas6-like_N"/>
</dbReference>
<dbReference type="EMBL" id="MLAW01000002">
    <property type="protein sequence ID" value="OJJ27273.1"/>
    <property type="molecule type" value="Genomic_DNA"/>
</dbReference>
<evidence type="ECO:0000259" key="5">
    <source>
        <dbReference type="Pfam" id="PF10040"/>
    </source>
</evidence>
<gene>
    <name evidence="7" type="ORF">BI308_01950</name>
</gene>
<dbReference type="AlphaFoldDB" id="A0A1L9QX95"/>
<comment type="caution">
    <text evidence="7">The sequence shown here is derived from an EMBL/GenBank/DDBJ whole genome shotgun (WGS) entry which is preliminary data.</text>
</comment>
<feature type="domain" description="CRISPR-associated protein Cas6 C-terminal" evidence="5">
    <location>
        <begin position="156"/>
        <end position="264"/>
    </location>
</feature>
<evidence type="ECO:0000313" key="7">
    <source>
        <dbReference type="EMBL" id="OJJ27273.1"/>
    </source>
</evidence>
<dbReference type="GO" id="GO:0016788">
    <property type="term" value="F:hydrolase activity, acting on ester bonds"/>
    <property type="evidence" value="ECO:0007669"/>
    <property type="project" value="InterPro"/>
</dbReference>
<feature type="domain" description="CRISPR-associated protein Cas6-like N-terminal" evidence="6">
    <location>
        <begin position="1"/>
        <end position="142"/>
    </location>
</feature>
<dbReference type="Pfam" id="PF10040">
    <property type="entry name" value="CRISPR_Cas6"/>
    <property type="match status" value="1"/>
</dbReference>
<evidence type="ECO:0000256" key="4">
    <source>
        <dbReference type="ARBA" id="ARBA00023118"/>
    </source>
</evidence>
<evidence type="ECO:0000256" key="1">
    <source>
        <dbReference type="ARBA" id="ARBA00022722"/>
    </source>
</evidence>
<organism evidence="7 8">
    <name type="scientific">Roseofilum reptotaenium AO1-A</name>
    <dbReference type="NCBI Taxonomy" id="1925591"/>
    <lineage>
        <taxon>Bacteria</taxon>
        <taxon>Bacillati</taxon>
        <taxon>Cyanobacteriota</taxon>
        <taxon>Cyanophyceae</taxon>
        <taxon>Desertifilales</taxon>
        <taxon>Desertifilaceae</taxon>
        <taxon>Roseofilum</taxon>
    </lineage>
</organism>
<evidence type="ECO:0000256" key="2">
    <source>
        <dbReference type="ARBA" id="ARBA00022759"/>
    </source>
</evidence>
<dbReference type="CDD" id="cd21141">
    <property type="entry name" value="Cas6_III-like"/>
    <property type="match status" value="1"/>
</dbReference>
<evidence type="ECO:0000256" key="3">
    <source>
        <dbReference type="ARBA" id="ARBA00022801"/>
    </source>
</evidence>
<protein>
    <submittedName>
        <fullName evidence="7">CRISPR-associated endoribonuclease Cas6</fullName>
    </submittedName>
</protein>
<dbReference type="InterPro" id="IPR019267">
    <property type="entry name" value="CRISPR-assoc_Cas6_C"/>
</dbReference>
<keyword evidence="1" id="KW-0540">Nuclease</keyword>
<keyword evidence="8" id="KW-1185">Reference proteome</keyword>
<proteinExistence type="predicted"/>
<dbReference type="STRING" id="1925591.BI308_01950"/>
<dbReference type="Gene3D" id="3.30.70.1900">
    <property type="match status" value="1"/>
</dbReference>
<accession>A0A1L9QX95</accession>
<dbReference type="InterPro" id="IPR010156">
    <property type="entry name" value="CRISPR-assoc_prot_Cas6"/>
</dbReference>
<dbReference type="GO" id="GO:0004519">
    <property type="term" value="F:endonuclease activity"/>
    <property type="evidence" value="ECO:0007669"/>
    <property type="project" value="UniProtKB-KW"/>
</dbReference>
<dbReference type="GO" id="GO:0051607">
    <property type="term" value="P:defense response to virus"/>
    <property type="evidence" value="ECO:0007669"/>
    <property type="project" value="UniProtKB-KW"/>
</dbReference>